<dbReference type="GO" id="GO:0005634">
    <property type="term" value="C:nucleus"/>
    <property type="evidence" value="ECO:0007669"/>
    <property type="project" value="UniProtKB-SubCell"/>
</dbReference>
<dbReference type="AlphaFoldDB" id="A0A7M7HBH5"/>
<evidence type="ECO:0000256" key="2">
    <source>
        <dbReference type="SAM" id="MobiDB-lite"/>
    </source>
</evidence>
<feature type="compositionally biased region" description="Basic residues" evidence="2">
    <location>
        <begin position="149"/>
        <end position="175"/>
    </location>
</feature>
<reference evidence="3" key="1">
    <citation type="submission" date="2021-01" db="UniProtKB">
        <authorList>
            <consortium name="EnsemblMetazoa"/>
        </authorList>
    </citation>
    <scope>IDENTIFICATION</scope>
</reference>
<dbReference type="Gene3D" id="1.10.10.10">
    <property type="entry name" value="Winged helix-like DNA-binding domain superfamily/Winged helix DNA-binding domain"/>
    <property type="match status" value="1"/>
</dbReference>
<gene>
    <name evidence="3" type="primary">100677825</name>
</gene>
<dbReference type="SMR" id="A0A7M7HBH5"/>
<name>A0A7M7HBH5_NASVI</name>
<dbReference type="OMA" id="NCSQRTV"/>
<comment type="subcellular location">
    <subcellularLocation>
        <location evidence="1">Nucleus</location>
    </subcellularLocation>
</comment>
<dbReference type="Proteomes" id="UP000002358">
    <property type="component" value="Chromosome 1"/>
</dbReference>
<organism evidence="3 4">
    <name type="scientific">Nasonia vitripennis</name>
    <name type="common">Parasitic wasp</name>
    <dbReference type="NCBI Taxonomy" id="7425"/>
    <lineage>
        <taxon>Eukaryota</taxon>
        <taxon>Metazoa</taxon>
        <taxon>Ecdysozoa</taxon>
        <taxon>Arthropoda</taxon>
        <taxon>Hexapoda</taxon>
        <taxon>Insecta</taxon>
        <taxon>Pterygota</taxon>
        <taxon>Neoptera</taxon>
        <taxon>Endopterygota</taxon>
        <taxon>Hymenoptera</taxon>
        <taxon>Apocrita</taxon>
        <taxon>Proctotrupomorpha</taxon>
        <taxon>Chalcidoidea</taxon>
        <taxon>Pteromalidae</taxon>
        <taxon>Pteromalinae</taxon>
        <taxon>Nasonia</taxon>
    </lineage>
</organism>
<feature type="compositionally biased region" description="Basic residues" evidence="2">
    <location>
        <begin position="367"/>
        <end position="382"/>
    </location>
</feature>
<feature type="compositionally biased region" description="Polar residues" evidence="2">
    <location>
        <begin position="571"/>
        <end position="595"/>
    </location>
</feature>
<dbReference type="InterPro" id="IPR009057">
    <property type="entry name" value="Homeodomain-like_sf"/>
</dbReference>
<evidence type="ECO:0000313" key="4">
    <source>
        <dbReference type="Proteomes" id="UP000002358"/>
    </source>
</evidence>
<protein>
    <submittedName>
        <fullName evidence="3">Uncharacterized protein</fullName>
    </submittedName>
</protein>
<keyword evidence="4" id="KW-1185">Reference proteome</keyword>
<dbReference type="EnsemblMetazoa" id="XM_008217011">
    <property type="protein sequence ID" value="XP_008215233"/>
    <property type="gene ID" value="LOC100677825"/>
</dbReference>
<dbReference type="SUPFAM" id="SSF46689">
    <property type="entry name" value="Homeodomain-like"/>
    <property type="match status" value="2"/>
</dbReference>
<dbReference type="EnsemblMetazoa" id="XM_031921335">
    <property type="protein sequence ID" value="XP_031777195"/>
    <property type="gene ID" value="LOC100677825"/>
</dbReference>
<evidence type="ECO:0000313" key="3">
    <source>
        <dbReference type="EnsemblMetazoa" id="XP_008215233"/>
    </source>
</evidence>
<dbReference type="Pfam" id="PF13565">
    <property type="entry name" value="HTH_32"/>
    <property type="match status" value="1"/>
</dbReference>
<dbReference type="InParanoid" id="A0A7M7HBH5"/>
<proteinExistence type="predicted"/>
<dbReference type="OrthoDB" id="9996331at2759"/>
<dbReference type="Pfam" id="PF13384">
    <property type="entry name" value="HTH_23"/>
    <property type="match status" value="1"/>
</dbReference>
<feature type="region of interest" description="Disordered" evidence="2">
    <location>
        <begin position="509"/>
        <end position="615"/>
    </location>
</feature>
<evidence type="ECO:0000256" key="1">
    <source>
        <dbReference type="ARBA" id="ARBA00004123"/>
    </source>
</evidence>
<sequence>MGKTRGVHETTPEIRNRMVGMYEAGLGLSEIAAAVNCSQRTVKRWLNRFDKEGTVETRDRCGRKRATTQEQDEAIIRLATQTSITAAKAVLPALGLNCSVDTIRERLHRAGIHNWSPSKKHIQKISVAVSEGSGIEQAVWRPTGTQVGKNKKKVAKDKKSRSQTKKKRSPQKAKPKAAVDDDANVNNTTAILPPQVHQPSFSFSLPAQNVPMQPMINEMQSLPVPPSMGTSHPSETPNANHYTHPLNIPHSQSMYHQQQSWPLDLVQAPHLYPQSQEVPNQHQDQLTQQLQTQMQPSIHLEQPVVHEQNLNTCQTEQHRQMSELSRETLHDSQDAIINVCSDVCSNSNSSFNDNSQSSTNDDESKSEKKRKLGKSRKKKGGKVKGTLETSVEIRNRMIGMSEAGLSTLSIALAINRSERTVKRWLDRWHKEGNVQTKERKGRKRITTKEQDDAIIAMATQQPLTAAKHVAPALGLKCSVDTIRERLHKAGIHSWKLGKKQGEGNAVHTVHLWQPSGNRSSKVKSNGGKKKKSQTKKQNQNSGHKKRQGESKSQKDETLPRETTEPPVHNVIPQSENIPFQQAHPQPLPTMQTTHDIMSDGSAPVPHLSQHSQVSSMCSQLSSSLQTLQPLGPMVPPRPDCRLALPTIIPSIASQTSTNVTYPSCMMSNNSHTSQMEQPVDTINYEPYIWSF</sequence>
<feature type="region of interest" description="Disordered" evidence="2">
    <location>
        <begin position="347"/>
        <end position="385"/>
    </location>
</feature>
<accession>A0A7M7HBH5</accession>
<feature type="compositionally biased region" description="Basic and acidic residues" evidence="2">
    <location>
        <begin position="547"/>
        <end position="563"/>
    </location>
</feature>
<dbReference type="KEGG" id="nvi:100677825"/>
<dbReference type="InterPro" id="IPR036388">
    <property type="entry name" value="WH-like_DNA-bd_sf"/>
</dbReference>
<feature type="compositionally biased region" description="Low complexity" evidence="2">
    <location>
        <begin position="347"/>
        <end position="359"/>
    </location>
</feature>
<feature type="region of interest" description="Disordered" evidence="2">
    <location>
        <begin position="143"/>
        <end position="185"/>
    </location>
</feature>
<dbReference type="EnsemblMetazoa" id="XM_016990448">
    <property type="protein sequence ID" value="XP_016845937"/>
    <property type="gene ID" value="LOC100677825"/>
</dbReference>
<feature type="compositionally biased region" description="Low complexity" evidence="2">
    <location>
        <begin position="515"/>
        <end position="525"/>
    </location>
</feature>